<feature type="non-terminal residue" evidence="8">
    <location>
        <position position="1"/>
    </location>
</feature>
<evidence type="ECO:0000313" key="8">
    <source>
        <dbReference type="EMBL" id="KAJ3251230.1"/>
    </source>
</evidence>
<dbReference type="PANTHER" id="PTHR14741">
    <property type="entry name" value="S-ADENOSYLMETHIONINE-DEPENDENT METHYLTRANSFERASE RELATED"/>
    <property type="match status" value="1"/>
</dbReference>
<name>A0AAD5Y4P8_9FUNG</name>
<organism evidence="8 9">
    <name type="scientific">Boothiomyces macroporosus</name>
    <dbReference type="NCBI Taxonomy" id="261099"/>
    <lineage>
        <taxon>Eukaryota</taxon>
        <taxon>Fungi</taxon>
        <taxon>Fungi incertae sedis</taxon>
        <taxon>Chytridiomycota</taxon>
        <taxon>Chytridiomycota incertae sedis</taxon>
        <taxon>Chytridiomycetes</taxon>
        <taxon>Rhizophydiales</taxon>
        <taxon>Terramycetaceae</taxon>
        <taxon>Boothiomyces</taxon>
    </lineage>
</organism>
<evidence type="ECO:0000256" key="7">
    <source>
        <dbReference type="ARBA" id="ARBA00049790"/>
    </source>
</evidence>
<comment type="catalytic activity">
    <reaction evidence="5">
        <text>a 5'-end (N(2),N(7)-dimethyl 5'-triphosphoguanosine)-ribonucleoside in snRNA + S-adenosyl-L-methionine = a 5'-end (N(2),N(2),N(7)-trimethyl 5'-triphosphoguanosine)-ribonucleoside in snRNA + S-adenosyl-L-homocysteine + H(+)</text>
        <dbReference type="Rhea" id="RHEA:78479"/>
        <dbReference type="Rhea" id="RHEA-COMP:19087"/>
        <dbReference type="Rhea" id="RHEA-COMP:19089"/>
        <dbReference type="ChEBI" id="CHEBI:15378"/>
        <dbReference type="ChEBI" id="CHEBI:57856"/>
        <dbReference type="ChEBI" id="CHEBI:59789"/>
        <dbReference type="ChEBI" id="CHEBI:167623"/>
        <dbReference type="ChEBI" id="CHEBI:172880"/>
    </reaction>
    <physiologicalReaction direction="left-to-right" evidence="5">
        <dbReference type="Rhea" id="RHEA:78480"/>
    </physiologicalReaction>
</comment>
<comment type="similarity">
    <text evidence="2">Belongs to the methyltransferase superfamily. Trimethylguanosine synthase family.</text>
</comment>
<evidence type="ECO:0000313" key="9">
    <source>
        <dbReference type="Proteomes" id="UP001210925"/>
    </source>
</evidence>
<dbReference type="CDD" id="cd02440">
    <property type="entry name" value="AdoMet_MTases"/>
    <property type="match status" value="1"/>
</dbReference>
<comment type="caution">
    <text evidence="8">The sequence shown here is derived from an EMBL/GenBank/DDBJ whole genome shotgun (WGS) entry which is preliminary data.</text>
</comment>
<dbReference type="AlphaFoldDB" id="A0AAD5Y4P8"/>
<dbReference type="GO" id="GO:0071164">
    <property type="term" value="F:RNA cap trimethylguanosine synthase activity"/>
    <property type="evidence" value="ECO:0007669"/>
    <property type="project" value="TreeGrafter"/>
</dbReference>
<evidence type="ECO:0000256" key="5">
    <source>
        <dbReference type="ARBA" id="ARBA00048763"/>
    </source>
</evidence>
<reference evidence="8" key="1">
    <citation type="submission" date="2020-05" db="EMBL/GenBank/DDBJ databases">
        <title>Phylogenomic resolution of chytrid fungi.</title>
        <authorList>
            <person name="Stajich J.E."/>
            <person name="Amses K."/>
            <person name="Simmons R."/>
            <person name="Seto K."/>
            <person name="Myers J."/>
            <person name="Bonds A."/>
            <person name="Quandt C.A."/>
            <person name="Barry K."/>
            <person name="Liu P."/>
            <person name="Grigoriev I."/>
            <person name="Longcore J.E."/>
            <person name="James T.Y."/>
        </authorList>
    </citation>
    <scope>NUCLEOTIDE SEQUENCE</scope>
    <source>
        <strain evidence="8">PLAUS21</strain>
    </source>
</reference>
<dbReference type="InterPro" id="IPR029063">
    <property type="entry name" value="SAM-dependent_MTases_sf"/>
</dbReference>
<dbReference type="SUPFAM" id="SSF53335">
    <property type="entry name" value="S-adenosyl-L-methionine-dependent methyltransferases"/>
    <property type="match status" value="1"/>
</dbReference>
<comment type="catalytic activity">
    <reaction evidence="4">
        <text>a 5'-end (N(7)-methyl 5'-triphosphoguanosine)-ribonucleoside in snoRNA + S-adenosyl-L-methionine = a 5'-end (N(2),N(7)-dimethyl 5'-triphosphoguanosine)-ribonucleoside in snoRNA + S-adenosyl-L-homocysteine + H(+)</text>
        <dbReference type="Rhea" id="RHEA:78475"/>
        <dbReference type="Rhea" id="RHEA-COMP:19086"/>
        <dbReference type="Rhea" id="RHEA-COMP:19088"/>
        <dbReference type="ChEBI" id="CHEBI:15378"/>
        <dbReference type="ChEBI" id="CHEBI:57856"/>
        <dbReference type="ChEBI" id="CHEBI:59789"/>
        <dbReference type="ChEBI" id="CHEBI:156461"/>
        <dbReference type="ChEBI" id="CHEBI:172880"/>
    </reaction>
    <physiologicalReaction direction="left-to-right" evidence="4">
        <dbReference type="Rhea" id="RHEA:78476"/>
    </physiologicalReaction>
</comment>
<comment type="catalytic activity">
    <reaction evidence="3">
        <text>a 5'-end (N(2),N(7)-dimethyl 5'-triphosphoguanosine)-ribonucleoside in snoRNA + S-adenosyl-L-methionine = a 5'-end (N(2),N(2),N(7)-trimethyl 5'-triphosphoguanosine)-ribonucleoside in snoRNA + S-adenosyl-L-homocysteine + H(+)</text>
        <dbReference type="Rhea" id="RHEA:78507"/>
        <dbReference type="Rhea" id="RHEA-COMP:19088"/>
        <dbReference type="Rhea" id="RHEA-COMP:19090"/>
        <dbReference type="ChEBI" id="CHEBI:15378"/>
        <dbReference type="ChEBI" id="CHEBI:57856"/>
        <dbReference type="ChEBI" id="CHEBI:59789"/>
        <dbReference type="ChEBI" id="CHEBI:167623"/>
        <dbReference type="ChEBI" id="CHEBI:172880"/>
    </reaction>
    <physiologicalReaction direction="left-to-right" evidence="3">
        <dbReference type="Rhea" id="RHEA:78508"/>
    </physiologicalReaction>
</comment>
<sequence length="221" mass="25805">TTRDDEYLQTTENKESNTLDNWSLDRLPKNMHKYYHQRYSLFSLFDHIKIDMEGWFSVTPEQIAIHLANRLKGGTIIDAFCGVGGNTIQFAKKCDKVIAIDNNKTRLECAKHNARVYGCENIEFIHGDYMQLDLKADKVFLSPPWGGISYNQSEFSIDDMPIKGTDIFNRTKRITNDICFFLPRNLKKEELMFEDVEFEETFLDGKLKSYSVYYGNLINRH</sequence>
<dbReference type="Gene3D" id="3.40.50.150">
    <property type="entry name" value="Vaccinia Virus protein VP39"/>
    <property type="match status" value="1"/>
</dbReference>
<keyword evidence="9" id="KW-1185">Reference proteome</keyword>
<dbReference type="PANTHER" id="PTHR14741:SF32">
    <property type="entry name" value="TRIMETHYLGUANOSINE SYNTHASE"/>
    <property type="match status" value="1"/>
</dbReference>
<evidence type="ECO:0000256" key="2">
    <source>
        <dbReference type="ARBA" id="ARBA00025783"/>
    </source>
</evidence>
<evidence type="ECO:0000256" key="6">
    <source>
        <dbReference type="ARBA" id="ARBA00049075"/>
    </source>
</evidence>
<gene>
    <name evidence="8" type="primary">TGS1_2</name>
    <name evidence="8" type="ORF">HK103_002576</name>
</gene>
<evidence type="ECO:0000256" key="1">
    <source>
        <dbReference type="ARBA" id="ARBA00018517"/>
    </source>
</evidence>
<dbReference type="Proteomes" id="UP001210925">
    <property type="component" value="Unassembled WGS sequence"/>
</dbReference>
<dbReference type="Pfam" id="PF09445">
    <property type="entry name" value="Methyltransf_15"/>
    <property type="match status" value="1"/>
</dbReference>
<evidence type="ECO:0000256" key="3">
    <source>
        <dbReference type="ARBA" id="ARBA00047418"/>
    </source>
</evidence>
<evidence type="ECO:0000256" key="4">
    <source>
        <dbReference type="ARBA" id="ARBA00048740"/>
    </source>
</evidence>
<accession>A0AAD5Y4P8</accession>
<dbReference type="InterPro" id="IPR019012">
    <property type="entry name" value="RNA_cap_Gua-N2-MeTrfase"/>
</dbReference>
<proteinExistence type="inferred from homology"/>
<protein>
    <recommendedName>
        <fullName evidence="1">Trimethylguanosine synthase</fullName>
    </recommendedName>
    <alternativeName>
        <fullName evidence="7">Cap-specific guanine-N(2) methyltransferase</fullName>
    </alternativeName>
</protein>
<comment type="catalytic activity">
    <reaction evidence="6">
        <text>a 5'-end (N(7)-methyl 5'-triphosphoguanosine)-ribonucleoside in snRNA + S-adenosyl-L-methionine = a 5'-end (N(2),N(7)-dimethyl 5'-triphosphoguanosine)-ribonucleoside in snRNA + S-adenosyl-L-homocysteine + H(+)</text>
        <dbReference type="Rhea" id="RHEA:78471"/>
        <dbReference type="Rhea" id="RHEA-COMP:19085"/>
        <dbReference type="Rhea" id="RHEA-COMP:19087"/>
        <dbReference type="ChEBI" id="CHEBI:15378"/>
        <dbReference type="ChEBI" id="CHEBI:57856"/>
        <dbReference type="ChEBI" id="CHEBI:59789"/>
        <dbReference type="ChEBI" id="CHEBI:156461"/>
        <dbReference type="ChEBI" id="CHEBI:172880"/>
    </reaction>
    <physiologicalReaction direction="left-to-right" evidence="6">
        <dbReference type="Rhea" id="RHEA:78472"/>
    </physiologicalReaction>
</comment>
<dbReference type="EMBL" id="JADGKB010000193">
    <property type="protein sequence ID" value="KAJ3251230.1"/>
    <property type="molecule type" value="Genomic_DNA"/>
</dbReference>
<dbReference type="GO" id="GO:0005634">
    <property type="term" value="C:nucleus"/>
    <property type="evidence" value="ECO:0007669"/>
    <property type="project" value="TreeGrafter"/>
</dbReference>